<dbReference type="EMBL" id="FCNX02000020">
    <property type="protein sequence ID" value="SAK99639.1"/>
    <property type="molecule type" value="Genomic_DNA"/>
</dbReference>
<proteinExistence type="inferred from homology"/>
<evidence type="ECO:0000256" key="15">
    <source>
        <dbReference type="ARBA" id="ARBA00023136"/>
    </source>
</evidence>
<keyword evidence="14" id="KW-0186">Copper</keyword>
<evidence type="ECO:0000256" key="5">
    <source>
        <dbReference type="ARBA" id="ARBA00022448"/>
    </source>
</evidence>
<evidence type="ECO:0000256" key="20">
    <source>
        <dbReference type="SAM" id="Phobius"/>
    </source>
</evidence>
<comment type="catalytic activity">
    <reaction evidence="18">
        <text>4 Fe(II)-[cytochrome c] + O2 + 8 H(+)(in) = 4 Fe(III)-[cytochrome c] + 2 H2O + 4 H(+)(out)</text>
        <dbReference type="Rhea" id="RHEA:11436"/>
        <dbReference type="Rhea" id="RHEA-COMP:10350"/>
        <dbReference type="Rhea" id="RHEA-COMP:14399"/>
        <dbReference type="ChEBI" id="CHEBI:15377"/>
        <dbReference type="ChEBI" id="CHEBI:15378"/>
        <dbReference type="ChEBI" id="CHEBI:15379"/>
        <dbReference type="ChEBI" id="CHEBI:29033"/>
        <dbReference type="ChEBI" id="CHEBI:29034"/>
        <dbReference type="EC" id="7.1.1.9"/>
    </reaction>
</comment>
<evidence type="ECO:0000256" key="2">
    <source>
        <dbReference type="ARBA" id="ARBA00004418"/>
    </source>
</evidence>
<dbReference type="InterPro" id="IPR008972">
    <property type="entry name" value="Cupredoxin"/>
</dbReference>
<dbReference type="Proteomes" id="UP000054903">
    <property type="component" value="Unassembled WGS sequence"/>
</dbReference>
<dbReference type="Gene3D" id="2.60.40.420">
    <property type="entry name" value="Cupredoxins - blue copper proteins"/>
    <property type="match status" value="1"/>
</dbReference>
<feature type="transmembrane region" description="Helical" evidence="20">
    <location>
        <begin position="12"/>
        <end position="29"/>
    </location>
</feature>
<dbReference type="AlphaFoldDB" id="A0A158DYD6"/>
<evidence type="ECO:0000259" key="21">
    <source>
        <dbReference type="PROSITE" id="PS50857"/>
    </source>
</evidence>
<dbReference type="NCBIfam" id="TIGR02866">
    <property type="entry name" value="CoxB"/>
    <property type="match status" value="1"/>
</dbReference>
<evidence type="ECO:0000256" key="19">
    <source>
        <dbReference type="PROSITE-ProRule" id="PRU00433"/>
    </source>
</evidence>
<evidence type="ECO:0000256" key="3">
    <source>
        <dbReference type="ARBA" id="ARBA00007866"/>
    </source>
</evidence>
<keyword evidence="24" id="KW-1185">Reference proteome</keyword>
<keyword evidence="5" id="KW-0813">Transport</keyword>
<evidence type="ECO:0000256" key="9">
    <source>
        <dbReference type="ARBA" id="ARBA00022723"/>
    </source>
</evidence>
<keyword evidence="13 19" id="KW-0408">Iron</keyword>
<evidence type="ECO:0000256" key="4">
    <source>
        <dbReference type="ARBA" id="ARBA00012949"/>
    </source>
</evidence>
<feature type="transmembrane region" description="Helical" evidence="20">
    <location>
        <begin position="95"/>
        <end position="116"/>
    </location>
</feature>
<dbReference type="GO" id="GO:0042773">
    <property type="term" value="P:ATP synthesis coupled electron transport"/>
    <property type="evidence" value="ECO:0007669"/>
    <property type="project" value="TreeGrafter"/>
</dbReference>
<comment type="similarity">
    <text evidence="3">Belongs to the cytochrome c oxidase subunit 2 family.</text>
</comment>
<dbReference type="GO" id="GO:0020037">
    <property type="term" value="F:heme binding"/>
    <property type="evidence" value="ECO:0007669"/>
    <property type="project" value="InterPro"/>
</dbReference>
<dbReference type="SUPFAM" id="SSF46626">
    <property type="entry name" value="Cytochrome c"/>
    <property type="match status" value="1"/>
</dbReference>
<dbReference type="InterPro" id="IPR014222">
    <property type="entry name" value="Cyt_c_oxidase_su2"/>
</dbReference>
<dbReference type="GO" id="GO:0004129">
    <property type="term" value="F:cytochrome-c oxidase activity"/>
    <property type="evidence" value="ECO:0007669"/>
    <property type="project" value="UniProtKB-EC"/>
</dbReference>
<evidence type="ECO:0000256" key="17">
    <source>
        <dbReference type="ARBA" id="ARBA00031399"/>
    </source>
</evidence>
<keyword evidence="12 20" id="KW-1133">Transmembrane helix</keyword>
<dbReference type="GO" id="GO:0016020">
    <property type="term" value="C:membrane"/>
    <property type="evidence" value="ECO:0007669"/>
    <property type="project" value="UniProtKB-SubCell"/>
</dbReference>
<dbReference type="InterPro" id="IPR034236">
    <property type="entry name" value="CuRO_CcO_Caa3_II"/>
</dbReference>
<evidence type="ECO:0000256" key="1">
    <source>
        <dbReference type="ARBA" id="ARBA00004141"/>
    </source>
</evidence>
<dbReference type="InterPro" id="IPR036257">
    <property type="entry name" value="Cyt_c_oxidase_su2_TM_sf"/>
</dbReference>
<feature type="domain" description="Cytochrome c" evidence="22">
    <location>
        <begin position="257"/>
        <end position="348"/>
    </location>
</feature>
<feature type="transmembrane region" description="Helical" evidence="20">
    <location>
        <begin position="49"/>
        <end position="74"/>
    </location>
</feature>
<comment type="caution">
    <text evidence="23">The sequence shown here is derived from an EMBL/GenBank/DDBJ whole genome shotgun (WGS) entry which is preliminary data.</text>
</comment>
<sequence length="348" mass="38069">MYPFRWFSPRVAARGIAIAAGAVHVWFLSNMQSALNPAGIQASRILDLWHLTLAVCCVVFAAILLACLIAMIRTPRANRATPADLSVAGRREPRVRFWVAAATGVSTLLLVGLLLADVLTDRALSRLPVDQALRIDMTGYQWWWQARYLADGDTPGFTLANELHVPVGRPVVVSLKAADVIHTFWVPNLHGKKDMIPGRDATIEFRADKAGVYRGQCAEFCGYEHALMAFQVVADPPAQYEAWAARQRTPSAAPSEDIAMRGRDVFMGQDCARCHTVRGTDAHGTIGPDLTHVASRQFIAAGTLANNRGNLAGWIVDPRTLKPGTAMPPTRLAPDDLQALLTWMETLE</sequence>
<keyword evidence="10" id="KW-1278">Translocase</keyword>
<evidence type="ECO:0000313" key="24">
    <source>
        <dbReference type="Proteomes" id="UP000054903"/>
    </source>
</evidence>
<evidence type="ECO:0000256" key="18">
    <source>
        <dbReference type="ARBA" id="ARBA00047816"/>
    </source>
</evidence>
<evidence type="ECO:0000313" key="23">
    <source>
        <dbReference type="EMBL" id="SAK99639.1"/>
    </source>
</evidence>
<dbReference type="PROSITE" id="PS00078">
    <property type="entry name" value="COX2"/>
    <property type="match status" value="1"/>
</dbReference>
<evidence type="ECO:0000256" key="8">
    <source>
        <dbReference type="ARBA" id="ARBA00022692"/>
    </source>
</evidence>
<keyword evidence="7" id="KW-0679">Respiratory chain</keyword>
<feature type="domain" description="Cytochrome oxidase subunit II copper A binding" evidence="21">
    <location>
        <begin position="130"/>
        <end position="246"/>
    </location>
</feature>
<dbReference type="PROSITE" id="PS51007">
    <property type="entry name" value="CYTC"/>
    <property type="match status" value="1"/>
</dbReference>
<evidence type="ECO:0000256" key="14">
    <source>
        <dbReference type="ARBA" id="ARBA00023008"/>
    </source>
</evidence>
<dbReference type="InterPro" id="IPR036909">
    <property type="entry name" value="Cyt_c-like_dom_sf"/>
</dbReference>
<dbReference type="PANTHER" id="PTHR22888:SF9">
    <property type="entry name" value="CYTOCHROME C OXIDASE SUBUNIT 2"/>
    <property type="match status" value="1"/>
</dbReference>
<evidence type="ECO:0000259" key="22">
    <source>
        <dbReference type="PROSITE" id="PS51007"/>
    </source>
</evidence>
<dbReference type="CDD" id="cd04213">
    <property type="entry name" value="CuRO_CcO_Caa3_II"/>
    <property type="match status" value="1"/>
</dbReference>
<dbReference type="GO" id="GO:0005507">
    <property type="term" value="F:copper ion binding"/>
    <property type="evidence" value="ECO:0007669"/>
    <property type="project" value="InterPro"/>
</dbReference>
<dbReference type="EC" id="7.1.1.9" evidence="4"/>
<dbReference type="PANTHER" id="PTHR22888">
    <property type="entry name" value="CYTOCHROME C OXIDASE, SUBUNIT II"/>
    <property type="match status" value="1"/>
</dbReference>
<comment type="subcellular location">
    <subcellularLocation>
        <location evidence="1">Membrane</location>
        <topology evidence="1">Multi-pass membrane protein</topology>
    </subcellularLocation>
    <subcellularLocation>
        <location evidence="2">Periplasm</location>
    </subcellularLocation>
</comment>
<dbReference type="Gene3D" id="1.10.287.90">
    <property type="match status" value="1"/>
</dbReference>
<evidence type="ECO:0000256" key="6">
    <source>
        <dbReference type="ARBA" id="ARBA00022617"/>
    </source>
</evidence>
<evidence type="ECO:0000256" key="11">
    <source>
        <dbReference type="ARBA" id="ARBA00022982"/>
    </source>
</evidence>
<organism evidence="23 24">
    <name type="scientific">Caballeronia fortuita</name>
    <dbReference type="NCBI Taxonomy" id="1777138"/>
    <lineage>
        <taxon>Bacteria</taxon>
        <taxon>Pseudomonadati</taxon>
        <taxon>Pseudomonadota</taxon>
        <taxon>Betaproteobacteria</taxon>
        <taxon>Burkholderiales</taxon>
        <taxon>Burkholderiaceae</taxon>
        <taxon>Caballeronia</taxon>
    </lineage>
</organism>
<dbReference type="InterPro" id="IPR002429">
    <property type="entry name" value="CcO_II-like_C"/>
</dbReference>
<dbReference type="PROSITE" id="PS50857">
    <property type="entry name" value="COX2_CUA"/>
    <property type="match status" value="1"/>
</dbReference>
<dbReference type="InterPro" id="IPR009056">
    <property type="entry name" value="Cyt_c-like_dom"/>
</dbReference>
<dbReference type="STRING" id="1777138.AWB77_05994"/>
<keyword evidence="9 19" id="KW-0479">Metal-binding</keyword>
<evidence type="ECO:0000256" key="16">
    <source>
        <dbReference type="ARBA" id="ARBA00024688"/>
    </source>
</evidence>
<protein>
    <recommendedName>
        <fullName evidence="4">cytochrome-c oxidase</fullName>
        <ecNumber evidence="4">7.1.1.9</ecNumber>
    </recommendedName>
    <alternativeName>
        <fullName evidence="17">Cytochrome aa3 subunit 2</fullName>
    </alternativeName>
</protein>
<dbReference type="InterPro" id="IPR045187">
    <property type="entry name" value="CcO_II"/>
</dbReference>
<evidence type="ECO:0000256" key="13">
    <source>
        <dbReference type="ARBA" id="ARBA00023004"/>
    </source>
</evidence>
<evidence type="ECO:0000256" key="7">
    <source>
        <dbReference type="ARBA" id="ARBA00022660"/>
    </source>
</evidence>
<keyword evidence="6 19" id="KW-0349">Heme</keyword>
<dbReference type="GO" id="GO:0016491">
    <property type="term" value="F:oxidoreductase activity"/>
    <property type="evidence" value="ECO:0007669"/>
    <property type="project" value="InterPro"/>
</dbReference>
<dbReference type="Pfam" id="PF00116">
    <property type="entry name" value="COX2"/>
    <property type="match status" value="1"/>
</dbReference>
<accession>A0A158DYD6</accession>
<evidence type="ECO:0000256" key="12">
    <source>
        <dbReference type="ARBA" id="ARBA00022989"/>
    </source>
</evidence>
<name>A0A158DYD6_9BURK</name>
<evidence type="ECO:0000256" key="10">
    <source>
        <dbReference type="ARBA" id="ARBA00022967"/>
    </source>
</evidence>
<dbReference type="Pfam" id="PF00034">
    <property type="entry name" value="Cytochrom_C"/>
    <property type="match status" value="1"/>
</dbReference>
<keyword evidence="15 20" id="KW-0472">Membrane</keyword>
<keyword evidence="11" id="KW-0249">Electron transport</keyword>
<reference evidence="23" key="1">
    <citation type="submission" date="2016-01" db="EMBL/GenBank/DDBJ databases">
        <authorList>
            <person name="Peeters C."/>
        </authorList>
    </citation>
    <scope>NUCLEOTIDE SEQUENCE</scope>
    <source>
        <strain evidence="23">LMG 29320</strain>
    </source>
</reference>
<gene>
    <name evidence="23" type="ORF">AWB77_05994</name>
</gene>
<dbReference type="GO" id="GO:0042597">
    <property type="term" value="C:periplasmic space"/>
    <property type="evidence" value="ECO:0007669"/>
    <property type="project" value="UniProtKB-SubCell"/>
</dbReference>
<dbReference type="SUPFAM" id="SSF49503">
    <property type="entry name" value="Cupredoxins"/>
    <property type="match status" value="1"/>
</dbReference>
<dbReference type="InterPro" id="IPR001505">
    <property type="entry name" value="Copper_CuA"/>
</dbReference>
<comment type="function">
    <text evidence="16">Subunits I and II form the functional core of the enzyme complex. Electrons originating in cytochrome c are transferred via heme a and Cu(A) to the binuclear center formed by heme a3 and Cu(B).</text>
</comment>
<keyword evidence="8 20" id="KW-0812">Transmembrane</keyword>